<evidence type="ECO:0000256" key="3">
    <source>
        <dbReference type="ARBA" id="ARBA00023163"/>
    </source>
</evidence>
<dbReference type="PRINTS" id="PR00032">
    <property type="entry name" value="HTHARAC"/>
</dbReference>
<keyword evidence="1" id="KW-0805">Transcription regulation</keyword>
<dbReference type="AlphaFoldDB" id="A0A5S4GSS6"/>
<dbReference type="InterPro" id="IPR018060">
    <property type="entry name" value="HTH_AraC"/>
</dbReference>
<name>A0A5S4GSS6_9ACTN</name>
<sequence length="359" mass="40158">MPESVEAACDHSYGTSWIHRTVEQSPVVSVSTDMVPKKDRLDWWTHLCAHEFGPVALSTEHIDDFCGMASSVDLGGLRVAEFAVSPMTGRRTPAHIRQHDPDGYRLFLVHGNPVRLEQRRNDSYLETGDIALFDTSYPFATDFLNVGRSTRFTFLFLPREALPLPRDDMERLLASKLSARTGSGAMLARYLTALREHATGCDPAELPRLGTIGVDLAAVFLAGRLGTEGRLPVESRQRALVARIDAFIDHHLGDPELGPVGIAAHHHVSVRTLHVLFERQPETVSATIRRRRLERCRADLADPLLRERPIGEIGLRWGFRNAAEFSRAFRAAYGMSPREHRQQALGQDGEERSTRSRDA</sequence>
<gene>
    <name evidence="6" type="ORF">ETD85_12170</name>
</gene>
<dbReference type="GO" id="GO:0003700">
    <property type="term" value="F:DNA-binding transcription factor activity"/>
    <property type="evidence" value="ECO:0007669"/>
    <property type="project" value="InterPro"/>
</dbReference>
<dbReference type="EMBL" id="VCKX01000028">
    <property type="protein sequence ID" value="TMR35973.1"/>
    <property type="molecule type" value="Genomic_DNA"/>
</dbReference>
<evidence type="ECO:0000313" key="6">
    <source>
        <dbReference type="EMBL" id="TMR35973.1"/>
    </source>
</evidence>
<organism evidence="6 7">
    <name type="scientific">Nonomuraea zeae</name>
    <dbReference type="NCBI Taxonomy" id="1642303"/>
    <lineage>
        <taxon>Bacteria</taxon>
        <taxon>Bacillati</taxon>
        <taxon>Actinomycetota</taxon>
        <taxon>Actinomycetes</taxon>
        <taxon>Streptosporangiales</taxon>
        <taxon>Streptosporangiaceae</taxon>
        <taxon>Nonomuraea</taxon>
    </lineage>
</organism>
<protein>
    <submittedName>
        <fullName evidence="6">Helix-turn-helix domain-containing protein</fullName>
    </submittedName>
</protein>
<dbReference type="Pfam" id="PF14525">
    <property type="entry name" value="AraC_binding_2"/>
    <property type="match status" value="1"/>
</dbReference>
<keyword evidence="3" id="KW-0804">Transcription</keyword>
<feature type="compositionally biased region" description="Basic and acidic residues" evidence="4">
    <location>
        <begin position="349"/>
        <end position="359"/>
    </location>
</feature>
<reference evidence="6 7" key="1">
    <citation type="submission" date="2019-05" db="EMBL/GenBank/DDBJ databases">
        <title>Draft genome sequence of Nonomuraea zeae DSM 100528.</title>
        <authorList>
            <person name="Saricaoglu S."/>
            <person name="Isik K."/>
        </authorList>
    </citation>
    <scope>NUCLEOTIDE SEQUENCE [LARGE SCALE GENOMIC DNA]</scope>
    <source>
        <strain evidence="6 7">DSM 100528</strain>
    </source>
</reference>
<keyword evidence="7" id="KW-1185">Reference proteome</keyword>
<dbReference type="InterPro" id="IPR050204">
    <property type="entry name" value="AraC_XylS_family_regulators"/>
</dbReference>
<evidence type="ECO:0000256" key="2">
    <source>
        <dbReference type="ARBA" id="ARBA00023125"/>
    </source>
</evidence>
<evidence type="ECO:0000256" key="1">
    <source>
        <dbReference type="ARBA" id="ARBA00023015"/>
    </source>
</evidence>
<dbReference type="Proteomes" id="UP000306628">
    <property type="component" value="Unassembled WGS sequence"/>
</dbReference>
<evidence type="ECO:0000313" key="7">
    <source>
        <dbReference type="Proteomes" id="UP000306628"/>
    </source>
</evidence>
<proteinExistence type="predicted"/>
<dbReference type="SMART" id="SM00342">
    <property type="entry name" value="HTH_ARAC"/>
    <property type="match status" value="1"/>
</dbReference>
<dbReference type="GO" id="GO:0043565">
    <property type="term" value="F:sequence-specific DNA binding"/>
    <property type="evidence" value="ECO:0007669"/>
    <property type="project" value="InterPro"/>
</dbReference>
<keyword evidence="2" id="KW-0238">DNA-binding</keyword>
<dbReference type="PANTHER" id="PTHR46796:SF6">
    <property type="entry name" value="ARAC SUBFAMILY"/>
    <property type="match status" value="1"/>
</dbReference>
<comment type="caution">
    <text evidence="6">The sequence shown here is derived from an EMBL/GenBank/DDBJ whole genome shotgun (WGS) entry which is preliminary data.</text>
</comment>
<dbReference type="InterPro" id="IPR035418">
    <property type="entry name" value="AraC-bd_2"/>
</dbReference>
<dbReference type="RefSeq" id="WP_170246637.1">
    <property type="nucleotide sequence ID" value="NZ_JBHSAZ010000089.1"/>
</dbReference>
<dbReference type="PROSITE" id="PS01124">
    <property type="entry name" value="HTH_ARAC_FAMILY_2"/>
    <property type="match status" value="1"/>
</dbReference>
<dbReference type="PANTHER" id="PTHR46796">
    <property type="entry name" value="HTH-TYPE TRANSCRIPTIONAL ACTIVATOR RHAS-RELATED"/>
    <property type="match status" value="1"/>
</dbReference>
<feature type="region of interest" description="Disordered" evidence="4">
    <location>
        <begin position="336"/>
        <end position="359"/>
    </location>
</feature>
<dbReference type="Gene3D" id="1.10.10.60">
    <property type="entry name" value="Homeodomain-like"/>
    <property type="match status" value="1"/>
</dbReference>
<dbReference type="InterPro" id="IPR020449">
    <property type="entry name" value="Tscrpt_reg_AraC-type_HTH"/>
</dbReference>
<accession>A0A5S4GSS6</accession>
<dbReference type="Pfam" id="PF12833">
    <property type="entry name" value="HTH_18"/>
    <property type="match status" value="1"/>
</dbReference>
<evidence type="ECO:0000256" key="4">
    <source>
        <dbReference type="SAM" id="MobiDB-lite"/>
    </source>
</evidence>
<feature type="domain" description="HTH araC/xylS-type" evidence="5">
    <location>
        <begin position="242"/>
        <end position="343"/>
    </location>
</feature>
<dbReference type="InterPro" id="IPR009057">
    <property type="entry name" value="Homeodomain-like_sf"/>
</dbReference>
<evidence type="ECO:0000259" key="5">
    <source>
        <dbReference type="PROSITE" id="PS01124"/>
    </source>
</evidence>
<dbReference type="SUPFAM" id="SSF46689">
    <property type="entry name" value="Homeodomain-like"/>
    <property type="match status" value="1"/>
</dbReference>